<reference evidence="1 2" key="1">
    <citation type="journal article" date="2011" name="Nat. Biotechnol.">
        <title>Comparative genomic analysis of the thermophilic biomass-degrading fungi Myceliophthora thermophila and Thielavia terrestris.</title>
        <authorList>
            <person name="Berka R.M."/>
            <person name="Grigoriev I.V."/>
            <person name="Otillar R."/>
            <person name="Salamov A."/>
            <person name="Grimwood J."/>
            <person name="Reid I."/>
            <person name="Ishmael N."/>
            <person name="John T."/>
            <person name="Darmond C."/>
            <person name="Moisan M.-C."/>
            <person name="Henrissat B."/>
            <person name="Coutinho P.M."/>
            <person name="Lombard V."/>
            <person name="Natvig D.O."/>
            <person name="Lindquist E."/>
            <person name="Schmutz J."/>
            <person name="Lucas S."/>
            <person name="Harris P."/>
            <person name="Powlowski J."/>
            <person name="Bellemare A."/>
            <person name="Taylor D."/>
            <person name="Butler G."/>
            <person name="de Vries R.P."/>
            <person name="Allijn I.E."/>
            <person name="van den Brink J."/>
            <person name="Ushinsky S."/>
            <person name="Storms R."/>
            <person name="Powell A.J."/>
            <person name="Paulsen I.T."/>
            <person name="Elbourne L.D.H."/>
            <person name="Baker S.E."/>
            <person name="Magnuson J."/>
            <person name="LaBoissiere S."/>
            <person name="Clutterbuck A.J."/>
            <person name="Martinez D."/>
            <person name="Wogulis M."/>
            <person name="de Leon A.L."/>
            <person name="Rey M.W."/>
            <person name="Tsang A."/>
        </authorList>
    </citation>
    <scope>NUCLEOTIDE SEQUENCE [LARGE SCALE GENOMIC DNA]</scope>
    <source>
        <strain evidence="2">ATCC 38088 / NRRL 8126</strain>
    </source>
</reference>
<proteinExistence type="predicted"/>
<dbReference type="AlphaFoldDB" id="G2QR01"/>
<keyword evidence="2" id="KW-1185">Reference proteome</keyword>
<dbReference type="Pfam" id="PF12311">
    <property type="entry name" value="DUF3632"/>
    <property type="match status" value="1"/>
</dbReference>
<dbReference type="GeneID" id="11521657"/>
<evidence type="ECO:0000313" key="2">
    <source>
        <dbReference type="Proteomes" id="UP000008181"/>
    </source>
</evidence>
<dbReference type="Proteomes" id="UP000008181">
    <property type="component" value="Chromosome 1"/>
</dbReference>
<name>G2QR01_THETT</name>
<dbReference type="RefSeq" id="XP_003648789.1">
    <property type="nucleotide sequence ID" value="XM_003648741.1"/>
</dbReference>
<dbReference type="InterPro" id="IPR022085">
    <property type="entry name" value="OpdG"/>
</dbReference>
<dbReference type="eggNOG" id="ENOG502T5A1">
    <property type="taxonomic scope" value="Eukaryota"/>
</dbReference>
<gene>
    <name evidence="1" type="ORF">THITE_2106633</name>
</gene>
<accession>G2QR01</accession>
<dbReference type="HOGENOM" id="CLU_092154_0_0_1"/>
<organism evidence="1 2">
    <name type="scientific">Thermothielavioides terrestris (strain ATCC 38088 / NRRL 8126)</name>
    <name type="common">Thielavia terrestris</name>
    <dbReference type="NCBI Taxonomy" id="578455"/>
    <lineage>
        <taxon>Eukaryota</taxon>
        <taxon>Fungi</taxon>
        <taxon>Dikarya</taxon>
        <taxon>Ascomycota</taxon>
        <taxon>Pezizomycotina</taxon>
        <taxon>Sordariomycetes</taxon>
        <taxon>Sordariomycetidae</taxon>
        <taxon>Sordariales</taxon>
        <taxon>Chaetomiaceae</taxon>
        <taxon>Thermothielavioides</taxon>
        <taxon>Thermothielavioides terrestris</taxon>
    </lineage>
</organism>
<dbReference type="EMBL" id="CP003009">
    <property type="protein sequence ID" value="AEO62453.1"/>
    <property type="molecule type" value="Genomic_DNA"/>
</dbReference>
<evidence type="ECO:0000313" key="1">
    <source>
        <dbReference type="EMBL" id="AEO62453.1"/>
    </source>
</evidence>
<protein>
    <submittedName>
        <fullName evidence="1">Uncharacterized protein</fullName>
    </submittedName>
</protein>
<sequence length="302" mass="34138">MGNAPEAKVKPQWLTYMDEFAVQDDVDAVEKETLVFIRELLLAPDTDEHATERAIQAVQAYYREMYCPPDDPYWKQDPGYGVLQVIGSIVPHVFALVEHIPFDDVRHKRLADLLLGLKEQAVQEFNPEDPQLGWDPRPLDEMAYDDWNAMHCASTLFPPLCYCPDTDNNGCASAFPNDPMDRCNRTLSVYTLLARLTPIMGGKSGYWAVTDVVEGLEEPASPRSTPLVLNAAAVIATQFVQFAGEVLVRLVDDAKWRTWAAKLKNIADNPPADAEWDLQKHARKAYERMTELRPDLFQEVSN</sequence>
<dbReference type="KEGG" id="ttt:THITE_2106633"/>
<dbReference type="OrthoDB" id="5075004at2759"/>